<keyword evidence="1" id="KW-1133">Transmembrane helix</keyword>
<sequence length="270" mass="28656">MAPPQPTRTETPAQRVPDPSRLFWATKAASTALGEAVSDFSIHVLPPVVAVLLGFALFVGAVVFQLTRRRYVPEVYWLAVAMVGVFGTMAADVVHVVVGLPYAASATMYAIILAGVFITWRRVEGTLSVHAVTTTRRELFYWAAVVGTFALGTAAGDFAAVGLGLGYLASIGVFATLILIPALGYRYLGWNAVFAFWFAYVLTRPLGASVADWLGKPVAEGGMGIGSGWVSLGFALVMVVLVVVMRRTGSGAPFGIRTSSAADAERQRLP</sequence>
<name>A0ABN2QZ82_9MICO</name>
<accession>A0ABN2QZ82</accession>
<dbReference type="RefSeq" id="WP_344095003.1">
    <property type="nucleotide sequence ID" value="NZ_BAAAOG010000004.1"/>
</dbReference>
<feature type="transmembrane region" description="Helical" evidence="1">
    <location>
        <begin position="100"/>
        <end position="118"/>
    </location>
</feature>
<protein>
    <submittedName>
        <fullName evidence="2">Membrane protein</fullName>
    </submittedName>
</protein>
<dbReference type="InterPro" id="IPR007136">
    <property type="entry name" value="DUF347"/>
</dbReference>
<feature type="transmembrane region" description="Helical" evidence="1">
    <location>
        <begin position="76"/>
        <end position="94"/>
    </location>
</feature>
<keyword evidence="1" id="KW-0812">Transmembrane</keyword>
<organism evidence="2 3">
    <name type="scientific">Microbacterium deminutum</name>
    <dbReference type="NCBI Taxonomy" id="344164"/>
    <lineage>
        <taxon>Bacteria</taxon>
        <taxon>Bacillati</taxon>
        <taxon>Actinomycetota</taxon>
        <taxon>Actinomycetes</taxon>
        <taxon>Micrococcales</taxon>
        <taxon>Microbacteriaceae</taxon>
        <taxon>Microbacterium</taxon>
    </lineage>
</organism>
<dbReference type="Pfam" id="PF03988">
    <property type="entry name" value="DUF347"/>
    <property type="match status" value="4"/>
</dbReference>
<evidence type="ECO:0000313" key="2">
    <source>
        <dbReference type="EMBL" id="GAA1960854.1"/>
    </source>
</evidence>
<keyword evidence="3" id="KW-1185">Reference proteome</keyword>
<dbReference type="Proteomes" id="UP001499933">
    <property type="component" value="Unassembled WGS sequence"/>
</dbReference>
<feature type="transmembrane region" description="Helical" evidence="1">
    <location>
        <begin position="161"/>
        <end position="180"/>
    </location>
</feature>
<comment type="caution">
    <text evidence="2">The sequence shown here is derived from an EMBL/GenBank/DDBJ whole genome shotgun (WGS) entry which is preliminary data.</text>
</comment>
<evidence type="ECO:0000313" key="3">
    <source>
        <dbReference type="Proteomes" id="UP001499933"/>
    </source>
</evidence>
<feature type="transmembrane region" description="Helical" evidence="1">
    <location>
        <begin position="139"/>
        <end position="155"/>
    </location>
</feature>
<feature type="transmembrane region" description="Helical" evidence="1">
    <location>
        <begin position="223"/>
        <end position="244"/>
    </location>
</feature>
<evidence type="ECO:0000256" key="1">
    <source>
        <dbReference type="SAM" id="Phobius"/>
    </source>
</evidence>
<reference evidence="2 3" key="1">
    <citation type="journal article" date="2019" name="Int. J. Syst. Evol. Microbiol.">
        <title>The Global Catalogue of Microorganisms (GCM) 10K type strain sequencing project: providing services to taxonomists for standard genome sequencing and annotation.</title>
        <authorList>
            <consortium name="The Broad Institute Genomics Platform"/>
            <consortium name="The Broad Institute Genome Sequencing Center for Infectious Disease"/>
            <person name="Wu L."/>
            <person name="Ma J."/>
        </authorList>
    </citation>
    <scope>NUCLEOTIDE SEQUENCE [LARGE SCALE GENOMIC DNA]</scope>
    <source>
        <strain evidence="2 3">JCM 14901</strain>
    </source>
</reference>
<keyword evidence="1" id="KW-0472">Membrane</keyword>
<proteinExistence type="predicted"/>
<dbReference type="EMBL" id="BAAAOG010000004">
    <property type="protein sequence ID" value="GAA1960854.1"/>
    <property type="molecule type" value="Genomic_DNA"/>
</dbReference>
<feature type="transmembrane region" description="Helical" evidence="1">
    <location>
        <begin position="44"/>
        <end position="64"/>
    </location>
</feature>
<gene>
    <name evidence="2" type="ORF">GCM10009776_24390</name>
</gene>